<dbReference type="OrthoDB" id="9778090at2"/>
<feature type="domain" description="DUF6434" evidence="1">
    <location>
        <begin position="3"/>
        <end position="66"/>
    </location>
</feature>
<keyword evidence="3" id="KW-1185">Reference proteome</keyword>
<dbReference type="Pfam" id="PF20026">
    <property type="entry name" value="DUF6434"/>
    <property type="match status" value="1"/>
</dbReference>
<evidence type="ECO:0000259" key="1">
    <source>
        <dbReference type="Pfam" id="PF20026"/>
    </source>
</evidence>
<evidence type="ECO:0000313" key="3">
    <source>
        <dbReference type="Proteomes" id="UP000092713"/>
    </source>
</evidence>
<dbReference type="RefSeq" id="WP_065309586.1">
    <property type="nucleotide sequence ID" value="NZ_LOCQ01000059.1"/>
</dbReference>
<dbReference type="InterPro" id="IPR045492">
    <property type="entry name" value="DUF6434"/>
</dbReference>
<evidence type="ECO:0000313" key="2">
    <source>
        <dbReference type="EMBL" id="OBV37926.1"/>
    </source>
</evidence>
<comment type="caution">
    <text evidence="2">The sequence shown here is derived from an EMBL/GenBank/DDBJ whole genome shotgun (WGS) entry which is preliminary data.</text>
</comment>
<organism evidence="2 3">
    <name type="scientific">Janthinobacterium psychrotolerans</name>
    <dbReference type="NCBI Taxonomy" id="1747903"/>
    <lineage>
        <taxon>Bacteria</taxon>
        <taxon>Pseudomonadati</taxon>
        <taxon>Pseudomonadota</taxon>
        <taxon>Betaproteobacteria</taxon>
        <taxon>Burkholderiales</taxon>
        <taxon>Oxalobacteraceae</taxon>
        <taxon>Janthinobacterium</taxon>
    </lineage>
</organism>
<dbReference type="STRING" id="1747903.ASR47_1004201"/>
<name>A0A1A7BWG7_9BURK</name>
<proteinExistence type="predicted"/>
<reference evidence="2 3" key="1">
    <citation type="submission" date="2016-04" db="EMBL/GenBank/DDBJ databases">
        <title>Draft genome sequence of Janthinobacterium psychrotolerans sp. nov., isolated from freshwater sediments in Denmark.</title>
        <authorList>
            <person name="Gong X."/>
            <person name="Skrivergaard S."/>
            <person name="Korsgaard B.S."/>
            <person name="Schreiber L."/>
            <person name="Marshall I.P."/>
            <person name="Finster K."/>
            <person name="Schramm A."/>
        </authorList>
    </citation>
    <scope>NUCLEOTIDE SEQUENCE [LARGE SCALE GENOMIC DNA]</scope>
    <source>
        <strain evidence="2 3">S3-2</strain>
    </source>
</reference>
<sequence>MTFDWHGGVISHATEIDAGYRNTQNVRRFLLAQCGAQFRFDRALMAWIGDGGAKTMGDVVTEWKRRHSMVQVPTQ</sequence>
<accession>A0A1A7BWG7</accession>
<dbReference type="EMBL" id="LOCQ01000059">
    <property type="protein sequence ID" value="OBV37926.1"/>
    <property type="molecule type" value="Genomic_DNA"/>
</dbReference>
<dbReference type="PATRIC" id="fig|1747903.4.peg.1458"/>
<protein>
    <recommendedName>
        <fullName evidence="1">DUF6434 domain-containing protein</fullName>
    </recommendedName>
</protein>
<dbReference type="AlphaFoldDB" id="A0A1A7BWG7"/>
<dbReference type="Proteomes" id="UP000092713">
    <property type="component" value="Unassembled WGS sequence"/>
</dbReference>
<gene>
    <name evidence="2" type="ORF">ASR47_1004201</name>
</gene>